<dbReference type="NCBIfam" id="NF003467">
    <property type="entry name" value="PRK05092.1"/>
    <property type="match status" value="1"/>
</dbReference>
<dbReference type="PANTHER" id="PTHR47320">
    <property type="entry name" value="BIFUNCTIONAL URIDYLYLTRANSFERASE/URIDYLYL-REMOVING ENZYME"/>
    <property type="match status" value="1"/>
</dbReference>
<comment type="catalytic activity">
    <reaction evidence="7">
        <text>[protein-PII]-L-tyrosine + UTP = [protein-PII]-uridylyl-L-tyrosine + diphosphate</text>
        <dbReference type="Rhea" id="RHEA:13673"/>
        <dbReference type="Rhea" id="RHEA-COMP:12147"/>
        <dbReference type="Rhea" id="RHEA-COMP:12148"/>
        <dbReference type="ChEBI" id="CHEBI:33019"/>
        <dbReference type="ChEBI" id="CHEBI:46398"/>
        <dbReference type="ChEBI" id="CHEBI:46858"/>
        <dbReference type="ChEBI" id="CHEBI:90602"/>
        <dbReference type="EC" id="2.7.7.59"/>
    </reaction>
</comment>
<keyword evidence="12" id="KW-1185">Reference proteome</keyword>
<feature type="region of interest" description="Uridylyltransferase" evidence="7">
    <location>
        <begin position="1"/>
        <end position="393"/>
    </location>
</feature>
<sequence>MVSPTPAAVPEEAQPLAEAALAGGSQPDDRLRGRRDIVNRQRLQEKIAATWFRASTPERARSEILDILKEAQADGRDEIERRFHDGASGLMTAQAFSFLADQILRLVYDHVSHDLYPLHNPSTAERLALVAVGGYGRGELAPYSDIDLLFLLPYKITPRSEQVIEAVLYFLWDLGFKVGHATRSVEDCIRLARGDVTIATNLLEKRFLWGDQALFLELREGYRREVQNGRSAAFVEAKLAERDARHQRHGEGSRYALEPNIKEGKGGLRDLHTLFWIAKFAYGLDDIERFIDTGVFSRPEVRKFAKALSFFWTLRCHLHFLTGRAEERLTFDLQHQIAPLMGYKQHAGTQAVERFMKHYFLMAKDVGDLTRIFCAQLEAEHERRSRFRLTPLLGQRRLSGFQLDGDRLWVKDAGLFQKNPVEMLRIFQVAQQHDLDIHPQTLRWITRNLKYITDSVRKDPKANAIFLDILTSEHDPEVTLRRMNEAGVFGRFIRDFGRIVSQMQFNMYHHYTVDEHTIFAIGILHDIEQGRLAEEAPIVTEVVHKVLSRRALYVAVLLHDIAKGRPGDHSEVGAEIAQRLCPRLGLSEEETETVSWLVLHHLNMSDTAFKRDIDDPETIQSFADLVQSMERLRLLLILTVADIRAVGPNVWSAWKAALLRELYWRTEEVLSGGLITEGRERRVEAAQQALRQQLSHWPTEEVEAHLERGYASYWLSLDAETHARHAEMVREAEAAGRQLSVDTRIDDYRQVTEVTIYTPDHPGLFSRIAGALAVAGASVEGARIFTLSNGMALDIFYIEEASGGPFDREDRIERLRAAIEQSLTGRLKPLQELKKQRSSLPSRLEVFKVPPRVLIDNKASRNHTVVEVNARDRAGLLHRVTDVITRQNLIIDSAKVTTYGERAVDSFYLHDALGSKVEDDARLRRLRHRLLEALEATPGGAEPARKTPARQRGGQGRKTAAKAARQTTA</sequence>
<dbReference type="InterPro" id="IPR013546">
    <property type="entry name" value="PII_UdlTrfase/GS_AdlTrfase"/>
</dbReference>
<keyword evidence="3" id="KW-0677">Repeat</keyword>
<evidence type="ECO:0000256" key="4">
    <source>
        <dbReference type="ARBA" id="ARBA00022801"/>
    </source>
</evidence>
<dbReference type="GO" id="GO:0008773">
    <property type="term" value="F:[protein-PII] uridylyltransferase activity"/>
    <property type="evidence" value="ECO:0007669"/>
    <property type="project" value="UniProtKB-EC"/>
</dbReference>
<comment type="activity regulation">
    <text evidence="7">Uridylyltransferase (UTase) activity is inhibited by glutamine, while glutamine activates uridylyl-removing (UR) activity.</text>
</comment>
<feature type="domain" description="HD" evidence="10">
    <location>
        <begin position="513"/>
        <end position="635"/>
    </location>
</feature>
<gene>
    <name evidence="7" type="primary">glnD</name>
    <name evidence="11" type="ORF">ACFOW6_13375</name>
</gene>
<evidence type="ECO:0000313" key="11">
    <source>
        <dbReference type="EMBL" id="MFC4352536.1"/>
    </source>
</evidence>
<feature type="domain" description="ACT" evidence="9">
    <location>
        <begin position="865"/>
        <end position="948"/>
    </location>
</feature>
<dbReference type="Proteomes" id="UP001595799">
    <property type="component" value="Unassembled WGS sequence"/>
</dbReference>
<evidence type="ECO:0000256" key="3">
    <source>
        <dbReference type="ARBA" id="ARBA00022737"/>
    </source>
</evidence>
<dbReference type="InterPro" id="IPR002912">
    <property type="entry name" value="ACT_dom"/>
</dbReference>
<dbReference type="Gene3D" id="3.30.70.260">
    <property type="match status" value="2"/>
</dbReference>
<evidence type="ECO:0000256" key="7">
    <source>
        <dbReference type="HAMAP-Rule" id="MF_00277"/>
    </source>
</evidence>
<keyword evidence="4 7" id="KW-0378">Hydrolase</keyword>
<evidence type="ECO:0000259" key="9">
    <source>
        <dbReference type="PROSITE" id="PS51671"/>
    </source>
</evidence>
<accession>A0ABV8UMP6</accession>
<dbReference type="InterPro" id="IPR010043">
    <property type="entry name" value="UTase/UR"/>
</dbReference>
<dbReference type="SUPFAM" id="SSF81891">
    <property type="entry name" value="Poly A polymerase C-terminal region-like"/>
    <property type="match status" value="1"/>
</dbReference>
<dbReference type="InterPro" id="IPR043519">
    <property type="entry name" value="NT_sf"/>
</dbReference>
<dbReference type="InterPro" id="IPR003607">
    <property type="entry name" value="HD/PDEase_dom"/>
</dbReference>
<comment type="caution">
    <text evidence="11">The sequence shown here is derived from an EMBL/GenBank/DDBJ whole genome shotgun (WGS) entry which is preliminary data.</text>
</comment>
<comment type="function">
    <text evidence="7">Modifies, by uridylylation and deuridylylation, the PII regulatory proteins (GlnB and homologs), in response to the nitrogen status of the cell that GlnD senses through the glutamine level. Under low glutamine levels, catalyzes the conversion of the PII proteins and UTP to PII-UMP and PPi, while under higher glutamine levels, GlnD hydrolyzes PII-UMP to PII and UMP (deuridylylation). Thus, controls uridylylation state and activity of the PII proteins, and plays an important role in the regulation of nitrogen metabolism.</text>
</comment>
<evidence type="ECO:0000313" key="12">
    <source>
        <dbReference type="Proteomes" id="UP001595799"/>
    </source>
</evidence>
<comment type="catalytic activity">
    <reaction evidence="7">
        <text>[protein-PII]-uridylyl-L-tyrosine + H2O = [protein-PII]-L-tyrosine + UMP + H(+)</text>
        <dbReference type="Rhea" id="RHEA:48600"/>
        <dbReference type="Rhea" id="RHEA-COMP:12147"/>
        <dbReference type="Rhea" id="RHEA-COMP:12148"/>
        <dbReference type="ChEBI" id="CHEBI:15377"/>
        <dbReference type="ChEBI" id="CHEBI:15378"/>
        <dbReference type="ChEBI" id="CHEBI:46858"/>
        <dbReference type="ChEBI" id="CHEBI:57865"/>
        <dbReference type="ChEBI" id="CHEBI:90602"/>
    </reaction>
</comment>
<dbReference type="PIRSF" id="PIRSF006288">
    <property type="entry name" value="PII_uridyltransf"/>
    <property type="match status" value="1"/>
</dbReference>
<dbReference type="Pfam" id="PF01966">
    <property type="entry name" value="HD"/>
    <property type="match status" value="1"/>
</dbReference>
<dbReference type="InterPro" id="IPR006674">
    <property type="entry name" value="HD_domain"/>
</dbReference>
<dbReference type="Gene3D" id="1.10.3090.10">
    <property type="entry name" value="cca-adding enzyme, domain 2"/>
    <property type="match status" value="1"/>
</dbReference>
<dbReference type="SUPFAM" id="SSF55021">
    <property type="entry name" value="ACT-like"/>
    <property type="match status" value="2"/>
</dbReference>
<evidence type="ECO:0000256" key="5">
    <source>
        <dbReference type="ARBA" id="ARBA00022842"/>
    </source>
</evidence>
<comment type="similarity">
    <text evidence="7">Belongs to the GlnD family.</text>
</comment>
<dbReference type="SUPFAM" id="SSF81593">
    <property type="entry name" value="Nucleotidyltransferase substrate binding subunit/domain"/>
    <property type="match status" value="1"/>
</dbReference>
<evidence type="ECO:0000256" key="6">
    <source>
        <dbReference type="ARBA" id="ARBA00023268"/>
    </source>
</evidence>
<dbReference type="EC" id="2.7.7.59" evidence="7"/>
<feature type="compositionally biased region" description="Low complexity" evidence="8">
    <location>
        <begin position="957"/>
        <end position="969"/>
    </location>
</feature>
<evidence type="ECO:0000256" key="2">
    <source>
        <dbReference type="ARBA" id="ARBA00022695"/>
    </source>
</evidence>
<dbReference type="PANTHER" id="PTHR47320:SF1">
    <property type="entry name" value="BIFUNCTIONAL URIDYLYLTRANSFERASE_URIDYLYL-REMOVING ENZYME"/>
    <property type="match status" value="1"/>
</dbReference>
<feature type="domain" description="ACT" evidence="9">
    <location>
        <begin position="753"/>
        <end position="829"/>
    </location>
</feature>
<dbReference type="Pfam" id="PF08335">
    <property type="entry name" value="GlnD_UR_UTase"/>
    <property type="match status" value="1"/>
</dbReference>
<dbReference type="PROSITE" id="PS51671">
    <property type="entry name" value="ACT"/>
    <property type="match status" value="2"/>
</dbReference>
<feature type="region of interest" description="Uridylyl-removing" evidence="7">
    <location>
        <begin position="394"/>
        <end position="752"/>
    </location>
</feature>
<evidence type="ECO:0000256" key="8">
    <source>
        <dbReference type="SAM" id="MobiDB-lite"/>
    </source>
</evidence>
<comment type="cofactor">
    <cofactor evidence="7">
        <name>Mg(2+)</name>
        <dbReference type="ChEBI" id="CHEBI:18420"/>
    </cofactor>
</comment>
<keyword evidence="6 7" id="KW-0511">Multifunctional enzyme</keyword>
<organism evidence="11 12">
    <name type="scientific">Fodinicurvata halophila</name>
    <dbReference type="NCBI Taxonomy" id="1419723"/>
    <lineage>
        <taxon>Bacteria</taxon>
        <taxon>Pseudomonadati</taxon>
        <taxon>Pseudomonadota</taxon>
        <taxon>Alphaproteobacteria</taxon>
        <taxon>Rhodospirillales</taxon>
        <taxon>Rhodovibrionaceae</taxon>
        <taxon>Fodinicurvata</taxon>
    </lineage>
</organism>
<reference evidence="12" key="1">
    <citation type="journal article" date="2019" name="Int. J. Syst. Evol. Microbiol.">
        <title>The Global Catalogue of Microorganisms (GCM) 10K type strain sequencing project: providing services to taxonomists for standard genome sequencing and annotation.</title>
        <authorList>
            <consortium name="The Broad Institute Genomics Platform"/>
            <consortium name="The Broad Institute Genome Sequencing Center for Infectious Disease"/>
            <person name="Wu L."/>
            <person name="Ma J."/>
        </authorList>
    </citation>
    <scope>NUCLEOTIDE SEQUENCE [LARGE SCALE GENOMIC DNA]</scope>
    <source>
        <strain evidence="12">CECT 8472</strain>
    </source>
</reference>
<dbReference type="CDD" id="cd00077">
    <property type="entry name" value="HDc"/>
    <property type="match status" value="1"/>
</dbReference>
<keyword evidence="5 7" id="KW-0460">Magnesium</keyword>
<protein>
    <recommendedName>
        <fullName evidence="7">Bifunctional uridylyltransferase/uridylyl-removing enzyme</fullName>
        <shortName evidence="7">UTase/UR</shortName>
    </recommendedName>
    <alternativeName>
        <fullName evidence="7">Bifunctional [protein-PII] modification enzyme</fullName>
    </alternativeName>
    <alternativeName>
        <fullName evidence="7">Bifunctional nitrogen sensor protein</fullName>
    </alternativeName>
    <domain>
        <recommendedName>
            <fullName evidence="7">[Protein-PII] uridylyltransferase</fullName>
            <shortName evidence="7">PII uridylyltransferase</shortName>
            <shortName evidence="7">UTase</shortName>
            <ecNumber evidence="7">2.7.7.59</ecNumber>
        </recommendedName>
    </domain>
    <domain>
        <recommendedName>
            <fullName evidence="7">[Protein-PII]-UMP uridylyl-removing enzyme</fullName>
            <shortName evidence="7">UR</shortName>
            <ecNumber evidence="7">3.1.4.-</ecNumber>
        </recommendedName>
    </domain>
</protein>
<dbReference type="SMART" id="SM00471">
    <property type="entry name" value="HDc"/>
    <property type="match status" value="1"/>
</dbReference>
<dbReference type="CDD" id="cd04900">
    <property type="entry name" value="ACT_UUR-like_1"/>
    <property type="match status" value="1"/>
</dbReference>
<name>A0ABV8UMP6_9PROT</name>
<keyword evidence="1 7" id="KW-0808">Transferase</keyword>
<dbReference type="Gene3D" id="3.30.460.10">
    <property type="entry name" value="Beta Polymerase, domain 2"/>
    <property type="match status" value="1"/>
</dbReference>
<dbReference type="HAMAP" id="MF_00277">
    <property type="entry name" value="PII_uridylyl_transf"/>
    <property type="match status" value="1"/>
</dbReference>
<comment type="domain">
    <text evidence="7">Has four distinct domains: an N-terminal nucleotidyltransferase (NT) domain responsible for UTase activity, a central HD domain that encodes UR activity, and two C-terminal ACT domains that seem to have a role in glutamine sensing.</text>
</comment>
<dbReference type="InterPro" id="IPR045865">
    <property type="entry name" value="ACT-like_dom_sf"/>
</dbReference>
<dbReference type="EMBL" id="JBHSCW010000007">
    <property type="protein sequence ID" value="MFC4352536.1"/>
    <property type="molecule type" value="Genomic_DNA"/>
</dbReference>
<keyword evidence="2 7" id="KW-0548">Nucleotidyltransferase</keyword>
<proteinExistence type="inferred from homology"/>
<dbReference type="RefSeq" id="WP_382422886.1">
    <property type="nucleotide sequence ID" value="NZ_JBHSCW010000007.1"/>
</dbReference>
<dbReference type="SUPFAM" id="SSF81301">
    <property type="entry name" value="Nucleotidyltransferase"/>
    <property type="match status" value="1"/>
</dbReference>
<dbReference type="PROSITE" id="PS51831">
    <property type="entry name" value="HD"/>
    <property type="match status" value="1"/>
</dbReference>
<dbReference type="CDD" id="cd05401">
    <property type="entry name" value="NT_GlnE_GlnD_like"/>
    <property type="match status" value="1"/>
</dbReference>
<evidence type="ECO:0000259" key="10">
    <source>
        <dbReference type="PROSITE" id="PS51831"/>
    </source>
</evidence>
<dbReference type="EC" id="3.1.4.-" evidence="7"/>
<evidence type="ECO:0000256" key="1">
    <source>
        <dbReference type="ARBA" id="ARBA00022679"/>
    </source>
</evidence>
<dbReference type="NCBIfam" id="TIGR01693">
    <property type="entry name" value="UTase_glnD"/>
    <property type="match status" value="1"/>
</dbReference>
<dbReference type="CDD" id="cd04899">
    <property type="entry name" value="ACT_ACR-UUR-like_2"/>
    <property type="match status" value="1"/>
</dbReference>
<feature type="region of interest" description="Disordered" evidence="8">
    <location>
        <begin position="934"/>
        <end position="969"/>
    </location>
</feature>